<dbReference type="InterPro" id="IPR014730">
    <property type="entry name" value="ETF_a/b_N"/>
</dbReference>
<dbReference type="Gene3D" id="3.40.50.620">
    <property type="entry name" value="HUPs"/>
    <property type="match status" value="1"/>
</dbReference>
<evidence type="ECO:0000256" key="1">
    <source>
        <dbReference type="ARBA" id="ARBA00001974"/>
    </source>
</evidence>
<keyword evidence="12" id="KW-1185">Reference proteome</keyword>
<reference evidence="11 12" key="1">
    <citation type="submission" date="2019-06" db="EMBL/GenBank/DDBJ databases">
        <title>A chromosomal-level reference genome of Carpinus fangiana (Coryloideae, Betulaceae).</title>
        <authorList>
            <person name="Yang X."/>
            <person name="Wang Z."/>
            <person name="Zhang L."/>
            <person name="Hao G."/>
            <person name="Liu J."/>
            <person name="Yang Y."/>
        </authorList>
    </citation>
    <scope>NUCLEOTIDE SEQUENCE [LARGE SCALE GENOMIC DNA]</scope>
    <source>
        <strain evidence="11">Cfa_2016G</strain>
        <tissue evidence="11">Leaf</tissue>
    </source>
</reference>
<dbReference type="GO" id="GO:0033539">
    <property type="term" value="P:fatty acid beta-oxidation using acyl-CoA dehydrogenase"/>
    <property type="evidence" value="ECO:0007669"/>
    <property type="project" value="TreeGrafter"/>
</dbReference>
<evidence type="ECO:0000256" key="6">
    <source>
        <dbReference type="ARBA" id="ARBA00022827"/>
    </source>
</evidence>
<dbReference type="GO" id="GO:0050660">
    <property type="term" value="F:flavin adenine dinucleotide binding"/>
    <property type="evidence" value="ECO:0007669"/>
    <property type="project" value="InterPro"/>
</dbReference>
<evidence type="ECO:0000256" key="7">
    <source>
        <dbReference type="ARBA" id="ARBA00022982"/>
    </source>
</evidence>
<feature type="domain" description="Electron transfer flavoprotein alpha/beta-subunit N-terminal" evidence="10">
    <location>
        <begin position="177"/>
        <end position="367"/>
    </location>
</feature>
<evidence type="ECO:0000313" key="12">
    <source>
        <dbReference type="Proteomes" id="UP000327013"/>
    </source>
</evidence>
<dbReference type="SUPFAM" id="SSF52402">
    <property type="entry name" value="Adenine nucleotide alpha hydrolases-like"/>
    <property type="match status" value="1"/>
</dbReference>
<dbReference type="InterPro" id="IPR033947">
    <property type="entry name" value="ETF_alpha_N"/>
</dbReference>
<organism evidence="11 12">
    <name type="scientific">Carpinus fangiana</name>
    <dbReference type="NCBI Taxonomy" id="176857"/>
    <lineage>
        <taxon>Eukaryota</taxon>
        <taxon>Viridiplantae</taxon>
        <taxon>Streptophyta</taxon>
        <taxon>Embryophyta</taxon>
        <taxon>Tracheophyta</taxon>
        <taxon>Spermatophyta</taxon>
        <taxon>Magnoliopsida</taxon>
        <taxon>eudicotyledons</taxon>
        <taxon>Gunneridae</taxon>
        <taxon>Pentapetalae</taxon>
        <taxon>rosids</taxon>
        <taxon>fabids</taxon>
        <taxon>Fagales</taxon>
        <taxon>Betulaceae</taxon>
        <taxon>Carpinus</taxon>
    </lineage>
</organism>
<dbReference type="InterPro" id="IPR001308">
    <property type="entry name" value="ETF_a/FixB"/>
</dbReference>
<evidence type="ECO:0000256" key="5">
    <source>
        <dbReference type="ARBA" id="ARBA00022630"/>
    </source>
</evidence>
<dbReference type="InterPro" id="IPR014731">
    <property type="entry name" value="ETF_asu_C"/>
</dbReference>
<evidence type="ECO:0000256" key="8">
    <source>
        <dbReference type="SAM" id="MobiDB-lite"/>
    </source>
</evidence>
<dbReference type="InterPro" id="IPR029035">
    <property type="entry name" value="DHS-like_NAD/FAD-binding_dom"/>
</dbReference>
<dbReference type="Gene3D" id="1.10.287.70">
    <property type="match status" value="2"/>
</dbReference>
<feature type="transmembrane region" description="Helical" evidence="9">
    <location>
        <begin position="699"/>
        <end position="722"/>
    </location>
</feature>
<feature type="compositionally biased region" description="Low complexity" evidence="8">
    <location>
        <begin position="335"/>
        <end position="345"/>
    </location>
</feature>
<dbReference type="GO" id="GO:0005759">
    <property type="term" value="C:mitochondrial matrix"/>
    <property type="evidence" value="ECO:0007669"/>
    <property type="project" value="UniProtKB-SubCell"/>
</dbReference>
<feature type="compositionally biased region" description="Basic and acidic residues" evidence="8">
    <location>
        <begin position="827"/>
        <end position="842"/>
    </location>
</feature>
<dbReference type="Pfam" id="PF01012">
    <property type="entry name" value="ETF"/>
    <property type="match status" value="1"/>
</dbReference>
<comment type="cofactor">
    <cofactor evidence="1">
        <name>FAD</name>
        <dbReference type="ChEBI" id="CHEBI:57692"/>
    </cofactor>
</comment>
<proteinExistence type="inferred from homology"/>
<dbReference type="InterPro" id="IPR013099">
    <property type="entry name" value="K_chnl_dom"/>
</dbReference>
<feature type="transmembrane region" description="Helical" evidence="9">
    <location>
        <begin position="659"/>
        <end position="679"/>
    </location>
</feature>
<dbReference type="OrthoDB" id="297496at2759"/>
<evidence type="ECO:0000259" key="10">
    <source>
        <dbReference type="SMART" id="SM00893"/>
    </source>
</evidence>
<keyword evidence="9" id="KW-1133">Transmembrane helix</keyword>
<feature type="transmembrane region" description="Helical" evidence="9">
    <location>
        <begin position="961"/>
        <end position="981"/>
    </location>
</feature>
<dbReference type="PANTHER" id="PTHR43153">
    <property type="entry name" value="ELECTRON TRANSFER FLAVOPROTEIN ALPHA"/>
    <property type="match status" value="1"/>
</dbReference>
<dbReference type="Proteomes" id="UP000327013">
    <property type="component" value="Unassembled WGS sequence"/>
</dbReference>
<keyword evidence="9" id="KW-0472">Membrane</keyword>
<dbReference type="SUPFAM" id="SSF52467">
    <property type="entry name" value="DHS-like NAD/FAD-binding domain"/>
    <property type="match status" value="1"/>
</dbReference>
<keyword evidence="6" id="KW-0274">FAD</keyword>
<feature type="region of interest" description="Disordered" evidence="8">
    <location>
        <begin position="1"/>
        <end position="72"/>
    </location>
</feature>
<dbReference type="Pfam" id="PF07885">
    <property type="entry name" value="Ion_trans_2"/>
    <property type="match status" value="2"/>
</dbReference>
<feature type="transmembrane region" description="Helical" evidence="9">
    <location>
        <begin position="783"/>
        <end position="816"/>
    </location>
</feature>
<evidence type="ECO:0000256" key="9">
    <source>
        <dbReference type="SAM" id="Phobius"/>
    </source>
</evidence>
<dbReference type="InterPro" id="IPR014729">
    <property type="entry name" value="Rossmann-like_a/b/a_fold"/>
</dbReference>
<keyword evidence="4" id="KW-0813">Transport</keyword>
<dbReference type="CDD" id="cd01715">
    <property type="entry name" value="ETF_alpha"/>
    <property type="match status" value="1"/>
</dbReference>
<sequence>MPGLENWGGEKYVPASASPSEAPQTDPAAPAAGAEWDRAAECAPSLATSSSAGREVTWSPSPHPRWAGSAPLPSPAEVSYDSLLLLSLPARTLSRWPAARKRHIQALDASRAPFGPARCLSPPAPAIAIRRSRFFCSPPMFNAARTSTLRQARSCLRQAGPIAPAQQAAFLRRLLSSLAVLEQRDGKLNPASLSAISAAQKLGGSVTGFVAGKNIKAVADEIAKIKGLEKVVFVDNEAYEKMLPENFATLLVENIKKGEYTHVLSGNSATCKSIMPRVAALLDVSQISDITGIESEDSTRLAFVRPMYAGNVILTVQSTDSIKVVTVRGSSFPNGETEGGSAATEEGIDSKTAPTSEWVSERMEKSERPELASADTVVSGGRALKSKEEFDRLILPLADAFGAAVGASRAAVDSGFADNSLQVGQTGKNVVPQLYLCAGISGAIQHLAGMKDSKVIAAINKDPDAPIFQVADVGLVADLFQAVPELTEKKNALPNATHQLPVCIWKLAHAFDTCLHGNVALAIEPHAMKPTSAAVPSTLVGSEDGRHQDMSRRKQWLKTFDAELQEEYVVLSTNYPRRMLKQVQRLVVRIDCHSVGFPLLTSWRMDLNIGPDGTRVPELMGQPFKDPPWCLDVNIGSLACGFLGNLFLLANFTSRIRYIIALPVTIILWYMSTGMLIGITVGMNMYAAPDRPEQTYTQGFWYAVLAAIMYLVCSMILMINMLGYFLGHYPQHFSLTDAQRTLILQTMMFFIWLAGGAGIFSAVGTTHGEPGWKFADALYFCDVTILTVGFGGLVFPYSVGGIIMLGLVISSISRFVGEISKDKIMKKRAENKRAKTVERSQPKELAQAPPLGEPGHARPYISAPIDLRRRSSAMEQAPELKSQKRVGARGLSFPGQRRRERRARNLILHEEKDRFEAMRRIQDSMKSFQQWTALASSIIVFSVLWCAGAAVFFVTESSTQGLSYFQALYFCYVSLLTIGYGDLAPKSNAGRPFFVMWSLLAVPTMTILVSTLGDTVINRFKSATSKLADFTILPKYGIWADILRKFQARAERKAAERRLETGFEAGPSGADFDQEQQHHVPTLDELARAKSRRDESHLARELAAAIRRTANDLKDGDSKRYSYEEWVELTELIRFTTGGSGAGDDGDEEEEALIEWDWIGEDSPMMVDKSEPEFVLDRLCESMSRFIRNRVRSSHEKPADVAGKAAEED</sequence>
<evidence type="ECO:0000256" key="2">
    <source>
        <dbReference type="ARBA" id="ARBA00004305"/>
    </source>
</evidence>
<dbReference type="SMART" id="SM00893">
    <property type="entry name" value="ETF"/>
    <property type="match status" value="1"/>
</dbReference>
<comment type="similarity">
    <text evidence="3">Belongs to the ETF alpha-subunit/FixB family.</text>
</comment>
<comment type="subcellular location">
    <subcellularLocation>
        <location evidence="2">Mitochondrion matrix</location>
    </subcellularLocation>
</comment>
<dbReference type="PANTHER" id="PTHR43153:SF1">
    <property type="entry name" value="ELECTRON TRANSFER FLAVOPROTEIN SUBUNIT ALPHA, MITOCHONDRIAL"/>
    <property type="match status" value="1"/>
</dbReference>
<evidence type="ECO:0000313" key="11">
    <source>
        <dbReference type="EMBL" id="KAB8337325.1"/>
    </source>
</evidence>
<feature type="region of interest" description="Disordered" evidence="8">
    <location>
        <begin position="332"/>
        <end position="374"/>
    </location>
</feature>
<dbReference type="Pfam" id="PF00766">
    <property type="entry name" value="ETF_alpha"/>
    <property type="match status" value="1"/>
</dbReference>
<protein>
    <recommendedName>
        <fullName evidence="10">Electron transfer flavoprotein alpha/beta-subunit N-terminal domain-containing protein</fullName>
    </recommendedName>
</protein>
<dbReference type="Gene3D" id="3.40.50.1220">
    <property type="entry name" value="TPP-binding domain"/>
    <property type="match status" value="1"/>
</dbReference>
<evidence type="ECO:0000256" key="4">
    <source>
        <dbReference type="ARBA" id="ARBA00022448"/>
    </source>
</evidence>
<dbReference type="GO" id="GO:0009055">
    <property type="term" value="F:electron transfer activity"/>
    <property type="evidence" value="ECO:0007669"/>
    <property type="project" value="InterPro"/>
</dbReference>
<dbReference type="SUPFAM" id="SSF81324">
    <property type="entry name" value="Voltage-gated potassium channels"/>
    <property type="match status" value="2"/>
</dbReference>
<feature type="compositionally biased region" description="Basic and acidic residues" evidence="8">
    <location>
        <begin position="359"/>
        <end position="370"/>
    </location>
</feature>
<gene>
    <name evidence="11" type="ORF">FH972_021625</name>
</gene>
<keyword evidence="7" id="KW-0249">Electron transport</keyword>
<dbReference type="AlphaFoldDB" id="A0A5N6KQG6"/>
<accession>A0A5N6KQG6</accession>
<dbReference type="FunFam" id="3.40.50.620:FF:000041">
    <property type="entry name" value="Electron transfer flavoprotein alpha subunit"/>
    <property type="match status" value="1"/>
</dbReference>
<keyword evidence="5" id="KW-0285">Flavoprotein</keyword>
<dbReference type="EMBL" id="VIBQ01000009">
    <property type="protein sequence ID" value="KAB8337325.1"/>
    <property type="molecule type" value="Genomic_DNA"/>
</dbReference>
<keyword evidence="9" id="KW-0812">Transmembrane</keyword>
<feature type="transmembrane region" description="Helical" evidence="9">
    <location>
        <begin position="742"/>
        <end position="763"/>
    </location>
</feature>
<feature type="region of interest" description="Disordered" evidence="8">
    <location>
        <begin position="827"/>
        <end position="858"/>
    </location>
</feature>
<comment type="caution">
    <text evidence="11">The sequence shown here is derived from an EMBL/GenBank/DDBJ whole genome shotgun (WGS) entry which is preliminary data.</text>
</comment>
<dbReference type="FunFam" id="1.10.287.70:FF:000182">
    <property type="entry name" value="Outward-rectifier potassium channel TOK1"/>
    <property type="match status" value="1"/>
</dbReference>
<evidence type="ECO:0000256" key="3">
    <source>
        <dbReference type="ARBA" id="ARBA00005817"/>
    </source>
</evidence>
<name>A0A5N6KQG6_9ROSI</name>
<feature type="transmembrane region" description="Helical" evidence="9">
    <location>
        <begin position="931"/>
        <end position="955"/>
    </location>
</feature>
<dbReference type="FunFam" id="3.40.50.1220:FF:000001">
    <property type="entry name" value="Electron transfer flavoprotein, alpha subunit"/>
    <property type="match status" value="1"/>
</dbReference>
<feature type="transmembrane region" description="Helical" evidence="9">
    <location>
        <begin position="993"/>
        <end position="1013"/>
    </location>
</feature>